<proteinExistence type="predicted"/>
<evidence type="ECO:0000313" key="3">
    <source>
        <dbReference type="Proteomes" id="UP001236014"/>
    </source>
</evidence>
<keyword evidence="3" id="KW-1185">Reference proteome</keyword>
<reference evidence="2 3" key="1">
    <citation type="submission" date="2023-06" db="EMBL/GenBank/DDBJ databases">
        <authorList>
            <person name="Oyuntsetseg B."/>
            <person name="Kim S.B."/>
        </authorList>
    </citation>
    <scope>NUCLEOTIDE SEQUENCE [LARGE SCALE GENOMIC DNA]</scope>
    <source>
        <strain evidence="2 3">2-15</strain>
    </source>
</reference>
<organism evidence="2 3">
    <name type="scientific">Amycolatopsis carbonis</name>
    <dbReference type="NCBI Taxonomy" id="715471"/>
    <lineage>
        <taxon>Bacteria</taxon>
        <taxon>Bacillati</taxon>
        <taxon>Actinomycetota</taxon>
        <taxon>Actinomycetes</taxon>
        <taxon>Pseudonocardiales</taxon>
        <taxon>Pseudonocardiaceae</taxon>
        <taxon>Amycolatopsis</taxon>
    </lineage>
</organism>
<dbReference type="Proteomes" id="UP001236014">
    <property type="component" value="Chromosome"/>
</dbReference>
<dbReference type="AlphaFoldDB" id="A0A9Y2N0E5"/>
<feature type="compositionally biased region" description="Pro residues" evidence="1">
    <location>
        <begin position="144"/>
        <end position="158"/>
    </location>
</feature>
<dbReference type="RefSeq" id="WP_285972594.1">
    <property type="nucleotide sequence ID" value="NZ_CP127294.1"/>
</dbReference>
<evidence type="ECO:0000256" key="1">
    <source>
        <dbReference type="SAM" id="MobiDB-lite"/>
    </source>
</evidence>
<name>A0A9Y2N0E5_9PSEU</name>
<feature type="region of interest" description="Disordered" evidence="1">
    <location>
        <begin position="144"/>
        <end position="168"/>
    </location>
</feature>
<sequence>MSTPFVFGTGALGVGLVAGSLVGGAVAKSRARTAAAAAAVPRWVPVEQGTLYPSAHGFYLHTPRVLAWNWPAITGATMVGPGMVHITGESKSGPISWLVQSDWAELVFVTWAFAVHPRHPQLVTGQWLPPGWVDHARFHQHPPDPVPGLLPQLPPGADAPPEIAGPES</sequence>
<dbReference type="KEGG" id="acab:QRX50_15230"/>
<protein>
    <submittedName>
        <fullName evidence="2">Uncharacterized protein</fullName>
    </submittedName>
</protein>
<evidence type="ECO:0000313" key="2">
    <source>
        <dbReference type="EMBL" id="WIX82014.1"/>
    </source>
</evidence>
<gene>
    <name evidence="2" type="ORF">QRX50_15230</name>
</gene>
<dbReference type="EMBL" id="CP127294">
    <property type="protein sequence ID" value="WIX82014.1"/>
    <property type="molecule type" value="Genomic_DNA"/>
</dbReference>
<accession>A0A9Y2N0E5</accession>